<feature type="non-terminal residue" evidence="1">
    <location>
        <position position="1"/>
    </location>
</feature>
<sequence length="176" mass="20141">PFGGLDNIEIHENICSACGSRGDFFNQNETLIDETIKKLKQKSVENILNSFLDNKISMSSIERALEMPQRTLTKWKNRTNTPSSAGTALMRFIKLFPWLLEVAENKYDYSEAQKLHINAAIQKLLPEIDFCKENFVEAGGMVATSRSALFYKYYEKKNINNQEKVFNEVTLVTSTE</sequence>
<gene>
    <name evidence="1" type="ORF">S03H2_45431</name>
</gene>
<dbReference type="AlphaFoldDB" id="X1HLI4"/>
<evidence type="ECO:0000313" key="1">
    <source>
        <dbReference type="EMBL" id="GAH70966.1"/>
    </source>
</evidence>
<name>X1HLI4_9ZZZZ</name>
<protein>
    <submittedName>
        <fullName evidence="1">Uncharacterized protein</fullName>
    </submittedName>
</protein>
<comment type="caution">
    <text evidence="1">The sequence shown here is derived from an EMBL/GenBank/DDBJ whole genome shotgun (WGS) entry which is preliminary data.</text>
</comment>
<dbReference type="EMBL" id="BARU01028465">
    <property type="protein sequence ID" value="GAH70966.1"/>
    <property type="molecule type" value="Genomic_DNA"/>
</dbReference>
<proteinExistence type="predicted"/>
<reference evidence="1" key="1">
    <citation type="journal article" date="2014" name="Front. Microbiol.">
        <title>High frequency of phylogenetically diverse reductive dehalogenase-homologous genes in deep subseafloor sedimentary metagenomes.</title>
        <authorList>
            <person name="Kawai M."/>
            <person name="Futagami T."/>
            <person name="Toyoda A."/>
            <person name="Takaki Y."/>
            <person name="Nishi S."/>
            <person name="Hori S."/>
            <person name="Arai W."/>
            <person name="Tsubouchi T."/>
            <person name="Morono Y."/>
            <person name="Uchiyama I."/>
            <person name="Ito T."/>
            <person name="Fujiyama A."/>
            <person name="Inagaki F."/>
            <person name="Takami H."/>
        </authorList>
    </citation>
    <scope>NUCLEOTIDE SEQUENCE</scope>
    <source>
        <strain evidence="1">Expedition CK06-06</strain>
    </source>
</reference>
<organism evidence="1">
    <name type="scientific">marine sediment metagenome</name>
    <dbReference type="NCBI Taxonomy" id="412755"/>
    <lineage>
        <taxon>unclassified sequences</taxon>
        <taxon>metagenomes</taxon>
        <taxon>ecological metagenomes</taxon>
    </lineage>
</organism>
<accession>X1HLI4</accession>